<evidence type="ECO:0000256" key="6">
    <source>
        <dbReference type="ARBA" id="ARBA00023136"/>
    </source>
</evidence>
<keyword evidence="4 7" id="KW-0812">Transmembrane</keyword>
<dbReference type="EMBL" id="JAANNP010000015">
    <property type="protein sequence ID" value="NHC15050.1"/>
    <property type="molecule type" value="Genomic_DNA"/>
</dbReference>
<dbReference type="Proteomes" id="UP000800981">
    <property type="component" value="Unassembled WGS sequence"/>
</dbReference>
<feature type="transmembrane region" description="Helical" evidence="7">
    <location>
        <begin position="114"/>
        <end position="137"/>
    </location>
</feature>
<evidence type="ECO:0000256" key="4">
    <source>
        <dbReference type="ARBA" id="ARBA00022692"/>
    </source>
</evidence>
<protein>
    <submittedName>
        <fullName evidence="8">DUF350 domain-containing protein</fullName>
    </submittedName>
</protein>
<dbReference type="Pfam" id="PF03994">
    <property type="entry name" value="DUF350"/>
    <property type="match status" value="1"/>
</dbReference>
<evidence type="ECO:0000256" key="7">
    <source>
        <dbReference type="SAM" id="Phobius"/>
    </source>
</evidence>
<evidence type="ECO:0000313" key="9">
    <source>
        <dbReference type="Proteomes" id="UP000800981"/>
    </source>
</evidence>
<comment type="subcellular location">
    <subcellularLocation>
        <location evidence="1">Cell membrane</location>
        <topology evidence="1">Multi-pass membrane protein</topology>
    </subcellularLocation>
</comment>
<evidence type="ECO:0000256" key="2">
    <source>
        <dbReference type="ARBA" id="ARBA00005779"/>
    </source>
</evidence>
<comment type="caution">
    <text evidence="8">The sequence shown here is derived from an EMBL/GenBank/DDBJ whole genome shotgun (WGS) entry which is preliminary data.</text>
</comment>
<dbReference type="RefSeq" id="WP_166283159.1">
    <property type="nucleotide sequence ID" value="NZ_JAANNP010000015.1"/>
</dbReference>
<evidence type="ECO:0000313" key="8">
    <source>
        <dbReference type="EMBL" id="NHC15050.1"/>
    </source>
</evidence>
<feature type="transmembrane region" description="Helical" evidence="7">
    <location>
        <begin position="6"/>
        <end position="26"/>
    </location>
</feature>
<feature type="transmembrane region" description="Helical" evidence="7">
    <location>
        <begin position="78"/>
        <end position="102"/>
    </location>
</feature>
<reference evidence="8 9" key="1">
    <citation type="submission" date="2020-03" db="EMBL/GenBank/DDBJ databases">
        <title>Two novel Motilibacter sp.</title>
        <authorList>
            <person name="Liu S."/>
        </authorList>
    </citation>
    <scope>NUCLEOTIDE SEQUENCE [LARGE SCALE GENOMIC DNA]</scope>
    <source>
        <strain evidence="8 9">E257</strain>
    </source>
</reference>
<keyword evidence="9" id="KW-1185">Reference proteome</keyword>
<evidence type="ECO:0000256" key="3">
    <source>
        <dbReference type="ARBA" id="ARBA00022475"/>
    </source>
</evidence>
<keyword evidence="3" id="KW-1003">Cell membrane</keyword>
<dbReference type="InterPro" id="IPR007140">
    <property type="entry name" value="DUF350"/>
</dbReference>
<comment type="similarity">
    <text evidence="2">Belongs to the UPF0719 family.</text>
</comment>
<accession>A0ABX0GZP4</accession>
<evidence type="ECO:0000256" key="1">
    <source>
        <dbReference type="ARBA" id="ARBA00004651"/>
    </source>
</evidence>
<organism evidence="8 9">
    <name type="scientific">Motilibacter deserti</name>
    <dbReference type="NCBI Taxonomy" id="2714956"/>
    <lineage>
        <taxon>Bacteria</taxon>
        <taxon>Bacillati</taxon>
        <taxon>Actinomycetota</taxon>
        <taxon>Actinomycetes</taxon>
        <taxon>Motilibacterales</taxon>
        <taxon>Motilibacteraceae</taxon>
        <taxon>Motilibacter</taxon>
    </lineage>
</organism>
<feature type="transmembrane region" description="Helical" evidence="7">
    <location>
        <begin position="47"/>
        <end position="66"/>
    </location>
</feature>
<proteinExistence type="inferred from homology"/>
<gene>
    <name evidence="8" type="ORF">G9H71_14775</name>
</gene>
<name>A0ABX0GZP4_9ACTN</name>
<sequence length="138" mass="14320">MLESLGYALAYTGVGLVMLYAGFLALDLLTPGKLSHRIWRDHSMNAAVVLSAGTLGLGGIVFTAIWTNAESGFGDALWWTIVFGLVGVALQAVAFVLLDLVTPGKLGDMVTERAFAPGTLVVAASQLAVSLIVIASIA</sequence>
<keyword evidence="5 7" id="KW-1133">Transmembrane helix</keyword>
<keyword evidence="6 7" id="KW-0472">Membrane</keyword>
<evidence type="ECO:0000256" key="5">
    <source>
        <dbReference type="ARBA" id="ARBA00022989"/>
    </source>
</evidence>